<organism evidence="2 3">
    <name type="scientific">Ilumatobacter fluminis</name>
    <dbReference type="NCBI Taxonomy" id="467091"/>
    <lineage>
        <taxon>Bacteria</taxon>
        <taxon>Bacillati</taxon>
        <taxon>Actinomycetota</taxon>
        <taxon>Acidimicrobiia</taxon>
        <taxon>Acidimicrobiales</taxon>
        <taxon>Ilumatobacteraceae</taxon>
        <taxon>Ilumatobacter</taxon>
    </lineage>
</organism>
<gene>
    <name evidence="2" type="ORF">BDK89_0124</name>
</gene>
<dbReference type="GO" id="GO:0004175">
    <property type="term" value="F:endopeptidase activity"/>
    <property type="evidence" value="ECO:0007669"/>
    <property type="project" value="TreeGrafter"/>
</dbReference>
<accession>A0A4R7HVM2</accession>
<dbReference type="CDD" id="cd07563">
    <property type="entry name" value="Peptidase_S41_IRBP"/>
    <property type="match status" value="1"/>
</dbReference>
<keyword evidence="3" id="KW-1185">Reference proteome</keyword>
<feature type="domain" description="Tail specific protease" evidence="1">
    <location>
        <begin position="248"/>
        <end position="445"/>
    </location>
</feature>
<dbReference type="InterPro" id="IPR029045">
    <property type="entry name" value="ClpP/crotonase-like_dom_sf"/>
</dbReference>
<dbReference type="InterPro" id="IPR005151">
    <property type="entry name" value="Tail-specific_protease"/>
</dbReference>
<dbReference type="SMART" id="SM00245">
    <property type="entry name" value="TSPc"/>
    <property type="match status" value="1"/>
</dbReference>
<dbReference type="RefSeq" id="WP_133867106.1">
    <property type="nucleotide sequence ID" value="NZ_SOAU01000001.1"/>
</dbReference>
<dbReference type="Proteomes" id="UP000294558">
    <property type="component" value="Unassembled WGS sequence"/>
</dbReference>
<comment type="caution">
    <text evidence="2">The sequence shown here is derived from an EMBL/GenBank/DDBJ whole genome shotgun (WGS) entry which is preliminary data.</text>
</comment>
<evidence type="ECO:0000313" key="2">
    <source>
        <dbReference type="EMBL" id="TDT14569.1"/>
    </source>
</evidence>
<dbReference type="GO" id="GO:0006508">
    <property type="term" value="P:proteolysis"/>
    <property type="evidence" value="ECO:0007669"/>
    <property type="project" value="InterPro"/>
</dbReference>
<dbReference type="GO" id="GO:0007165">
    <property type="term" value="P:signal transduction"/>
    <property type="evidence" value="ECO:0007669"/>
    <property type="project" value="TreeGrafter"/>
</dbReference>
<name>A0A4R7HVM2_9ACTN</name>
<evidence type="ECO:0000313" key="3">
    <source>
        <dbReference type="Proteomes" id="UP000294558"/>
    </source>
</evidence>
<sequence>MSLPSSTHNHRTAAISLGLFAMVCAACGSDSSFTVGDGGDAVEPAGVDVSVSAGVSIARDDSDLPDLESLEVVDGMVTLPDGWFEMAGYGTVLHVDGDDVVPYYVTTSTCTMGDTEDNEFPVDRAEAVDGVLVVDLVGTTTVNRLLPLSGGLECDSDPDDALIALDELFATHYPFFDERGLDWNDEMDRIRTAADVGDEALAAEVEAFVQRLGDGHTTFGGDVDVDPADFGVDGVTTVEQVNELYADEAAATLAAIDDLDFDPAVSVGWGTLAEGVGYLVVTDFLADDHEAFDAALSDAVAALDERFDRLVVDMRFNPGGYGDLAVLTAGFFTDEPTQAYRKWAYAEPDPFVQTVEIEPADEHFDGTIAVLTSPVTASAAEEFLLSIRAVADPIMVGAPSFGAFSDAIDWVLPDGTELTLSMEVYTDLDGVSYEGTGIPVDVPAPFDQTVEAALTELTSTP</sequence>
<dbReference type="GO" id="GO:0030288">
    <property type="term" value="C:outer membrane-bounded periplasmic space"/>
    <property type="evidence" value="ECO:0007669"/>
    <property type="project" value="TreeGrafter"/>
</dbReference>
<dbReference type="OrthoDB" id="9758793at2"/>
<protein>
    <submittedName>
        <fullName evidence="2">Peptidase S41-like protein</fullName>
    </submittedName>
</protein>
<proteinExistence type="predicted"/>
<dbReference type="SUPFAM" id="SSF52096">
    <property type="entry name" value="ClpP/crotonase"/>
    <property type="match status" value="1"/>
</dbReference>
<reference evidence="2 3" key="1">
    <citation type="submission" date="2019-03" db="EMBL/GenBank/DDBJ databases">
        <title>Sequencing the genomes of 1000 actinobacteria strains.</title>
        <authorList>
            <person name="Klenk H.-P."/>
        </authorList>
    </citation>
    <scope>NUCLEOTIDE SEQUENCE [LARGE SCALE GENOMIC DNA]</scope>
    <source>
        <strain evidence="2 3">DSM 18936</strain>
    </source>
</reference>
<dbReference type="Pfam" id="PF03572">
    <property type="entry name" value="Peptidase_S41"/>
    <property type="match status" value="1"/>
</dbReference>
<dbReference type="PANTHER" id="PTHR32060:SF30">
    <property type="entry name" value="CARBOXY-TERMINAL PROCESSING PROTEASE CTPA"/>
    <property type="match status" value="1"/>
</dbReference>
<dbReference type="PANTHER" id="PTHR32060">
    <property type="entry name" value="TAIL-SPECIFIC PROTEASE"/>
    <property type="match status" value="1"/>
</dbReference>
<evidence type="ECO:0000259" key="1">
    <source>
        <dbReference type="SMART" id="SM00245"/>
    </source>
</evidence>
<dbReference type="Gene3D" id="3.30.750.44">
    <property type="match status" value="1"/>
</dbReference>
<dbReference type="AlphaFoldDB" id="A0A4R7HVM2"/>
<dbReference type="Gene3D" id="3.90.226.10">
    <property type="entry name" value="2-enoyl-CoA Hydratase, Chain A, domain 1"/>
    <property type="match status" value="1"/>
</dbReference>
<dbReference type="GO" id="GO:0008236">
    <property type="term" value="F:serine-type peptidase activity"/>
    <property type="evidence" value="ECO:0007669"/>
    <property type="project" value="InterPro"/>
</dbReference>
<dbReference type="EMBL" id="SOAU01000001">
    <property type="protein sequence ID" value="TDT14569.1"/>
    <property type="molecule type" value="Genomic_DNA"/>
</dbReference>